<dbReference type="InterPro" id="IPR035669">
    <property type="entry name" value="SGNH_plant_lipase-like"/>
</dbReference>
<dbReference type="Gene3D" id="3.40.50.1110">
    <property type="entry name" value="SGNH hydrolase"/>
    <property type="match status" value="1"/>
</dbReference>
<comment type="caution">
    <text evidence="5">The sequence shown here is derived from an EMBL/GenBank/DDBJ whole genome shotgun (WGS) entry which is preliminary data.</text>
</comment>
<dbReference type="EMBL" id="CAXHTB010000009">
    <property type="protein sequence ID" value="CAL0311530.1"/>
    <property type="molecule type" value="Genomic_DNA"/>
</dbReference>
<keyword evidence="6" id="KW-1185">Reference proteome</keyword>
<evidence type="ECO:0000256" key="3">
    <source>
        <dbReference type="ARBA" id="ARBA00022963"/>
    </source>
</evidence>
<keyword evidence="3" id="KW-0442">Lipid degradation</keyword>
<feature type="signal peptide" evidence="4">
    <location>
        <begin position="1"/>
        <end position="31"/>
    </location>
</feature>
<dbReference type="AlphaFoldDB" id="A0AAV1WQB6"/>
<evidence type="ECO:0000256" key="1">
    <source>
        <dbReference type="ARBA" id="ARBA00008668"/>
    </source>
</evidence>
<dbReference type="PANTHER" id="PTHR45648">
    <property type="entry name" value="GDSL LIPASE/ACYLHYDROLASE FAMILY PROTEIN (AFU_ORTHOLOGUE AFUA_4G14700)"/>
    <property type="match status" value="1"/>
</dbReference>
<dbReference type="InterPro" id="IPR001087">
    <property type="entry name" value="GDSL"/>
</dbReference>
<keyword evidence="4" id="KW-0732">Signal</keyword>
<dbReference type="SUPFAM" id="SSF52266">
    <property type="entry name" value="SGNH hydrolase"/>
    <property type="match status" value="1"/>
</dbReference>
<evidence type="ECO:0008006" key="7">
    <source>
        <dbReference type="Google" id="ProtNLM"/>
    </source>
</evidence>
<evidence type="ECO:0000313" key="5">
    <source>
        <dbReference type="EMBL" id="CAL0311530.1"/>
    </source>
</evidence>
<dbReference type="GO" id="GO:0016788">
    <property type="term" value="F:hydrolase activity, acting on ester bonds"/>
    <property type="evidence" value="ECO:0007669"/>
    <property type="project" value="InterPro"/>
</dbReference>
<sequence>MLAMTIKCHNTLALLIFIISLSFYENDVAKGDNLGASFIFGDSLVDAGNNNYLSTLSKANSPPNGIDFKASGGNPTGRFTNGRTISDIVGEELGVPNFAPPYLAPNATGKVILNGVNYASGGAGILNATGSLFVNRLGMDIQVDYFNITRKQIDKLLGSANAREYIMNKSMFSITIGSNDFLNNYLIPLLSTGTRVSESPDAFINDMISHLRAQLTRLYEMDGRRFVVANVGPIGCIPYERSINQLKENDCDDLADNLATQYNAQLKDLLSQLNDNLHGATFVLANVYDLVSEIISNYAKYGFRTASTACCGDGGEYAGIIPCGPISTLCSDRYKHVFWDPYHPSEATNIILAKQLVDGDKTYVSPINLRQLRDL</sequence>
<dbReference type="PANTHER" id="PTHR45648:SF1">
    <property type="entry name" value="GDSL ESTERASE_LIPASE"/>
    <property type="match status" value="1"/>
</dbReference>
<dbReference type="GO" id="GO:0016042">
    <property type="term" value="P:lipid catabolic process"/>
    <property type="evidence" value="ECO:0007669"/>
    <property type="project" value="UniProtKB-KW"/>
</dbReference>
<dbReference type="CDD" id="cd01837">
    <property type="entry name" value="SGNH_plant_lipase_like"/>
    <property type="match status" value="1"/>
</dbReference>
<name>A0AAV1WQB6_LUPLU</name>
<organism evidence="5 6">
    <name type="scientific">Lupinus luteus</name>
    <name type="common">European yellow lupine</name>
    <dbReference type="NCBI Taxonomy" id="3873"/>
    <lineage>
        <taxon>Eukaryota</taxon>
        <taxon>Viridiplantae</taxon>
        <taxon>Streptophyta</taxon>
        <taxon>Embryophyta</taxon>
        <taxon>Tracheophyta</taxon>
        <taxon>Spermatophyta</taxon>
        <taxon>Magnoliopsida</taxon>
        <taxon>eudicotyledons</taxon>
        <taxon>Gunneridae</taxon>
        <taxon>Pentapetalae</taxon>
        <taxon>rosids</taxon>
        <taxon>fabids</taxon>
        <taxon>Fabales</taxon>
        <taxon>Fabaceae</taxon>
        <taxon>Papilionoideae</taxon>
        <taxon>50 kb inversion clade</taxon>
        <taxon>genistoids sensu lato</taxon>
        <taxon>core genistoids</taxon>
        <taxon>Genisteae</taxon>
        <taxon>Lupinus</taxon>
    </lineage>
</organism>
<proteinExistence type="inferred from homology"/>
<dbReference type="Pfam" id="PF00657">
    <property type="entry name" value="Lipase_GDSL"/>
    <property type="match status" value="1"/>
</dbReference>
<evidence type="ECO:0000256" key="4">
    <source>
        <dbReference type="SAM" id="SignalP"/>
    </source>
</evidence>
<feature type="chain" id="PRO_5043516779" description="GDSL esterase/lipase" evidence="4">
    <location>
        <begin position="32"/>
        <end position="375"/>
    </location>
</feature>
<accession>A0AAV1WQB6</accession>
<keyword evidence="3" id="KW-0443">Lipid metabolism</keyword>
<dbReference type="InterPro" id="IPR036514">
    <property type="entry name" value="SGNH_hydro_sf"/>
</dbReference>
<dbReference type="Proteomes" id="UP001497480">
    <property type="component" value="Unassembled WGS sequence"/>
</dbReference>
<protein>
    <recommendedName>
        <fullName evidence="7">GDSL esterase/lipase</fullName>
    </recommendedName>
</protein>
<gene>
    <name evidence="5" type="ORF">LLUT_LOCUS12590</name>
</gene>
<evidence type="ECO:0000313" key="6">
    <source>
        <dbReference type="Proteomes" id="UP001497480"/>
    </source>
</evidence>
<reference evidence="5 6" key="1">
    <citation type="submission" date="2024-03" db="EMBL/GenBank/DDBJ databases">
        <authorList>
            <person name="Martinez-Hernandez J."/>
        </authorList>
    </citation>
    <scope>NUCLEOTIDE SEQUENCE [LARGE SCALE GENOMIC DNA]</scope>
</reference>
<comment type="similarity">
    <text evidence="1">Belongs to the 'GDSL' lipolytic enzyme family.</text>
</comment>
<dbReference type="InterPro" id="IPR051058">
    <property type="entry name" value="GDSL_Est/Lipase"/>
</dbReference>
<evidence type="ECO:0000256" key="2">
    <source>
        <dbReference type="ARBA" id="ARBA00022801"/>
    </source>
</evidence>
<keyword evidence="2" id="KW-0378">Hydrolase</keyword>